<reference evidence="3 4" key="1">
    <citation type="submission" date="2020-04" db="EMBL/GenBank/DDBJ databases">
        <title>Draft genome of Leeia sp. IMCC25680.</title>
        <authorList>
            <person name="Song J."/>
            <person name="Cho J.-C."/>
        </authorList>
    </citation>
    <scope>NUCLEOTIDE SEQUENCE [LARGE SCALE GENOMIC DNA]</scope>
    <source>
        <strain evidence="3 4">IMCC25680</strain>
    </source>
</reference>
<dbReference type="GO" id="GO:0061522">
    <property type="term" value="F:1,4-dihydroxy-2-naphthoyl-CoA thioesterase activity"/>
    <property type="evidence" value="ECO:0007669"/>
    <property type="project" value="TreeGrafter"/>
</dbReference>
<dbReference type="RefSeq" id="WP_168876316.1">
    <property type="nucleotide sequence ID" value="NZ_JABAIM010000001.1"/>
</dbReference>
<feature type="domain" description="Thioesterase" evidence="2">
    <location>
        <begin position="60"/>
        <end position="135"/>
    </location>
</feature>
<accession>A0A847S4L0</accession>
<dbReference type="PANTHER" id="PTHR43240:SF7">
    <property type="entry name" value="BLR7284 PROTEIN"/>
    <property type="match status" value="1"/>
</dbReference>
<dbReference type="Gene3D" id="3.10.129.10">
    <property type="entry name" value="Hotdog Thioesterase"/>
    <property type="match status" value="1"/>
</dbReference>
<gene>
    <name evidence="3" type="ORF">HF682_06075</name>
</gene>
<evidence type="ECO:0000313" key="4">
    <source>
        <dbReference type="Proteomes" id="UP000587991"/>
    </source>
</evidence>
<dbReference type="InterPro" id="IPR003736">
    <property type="entry name" value="PAAI_dom"/>
</dbReference>
<dbReference type="AlphaFoldDB" id="A0A847S4L0"/>
<proteinExistence type="predicted"/>
<evidence type="ECO:0000256" key="1">
    <source>
        <dbReference type="ARBA" id="ARBA00022801"/>
    </source>
</evidence>
<dbReference type="Pfam" id="PF03061">
    <property type="entry name" value="4HBT"/>
    <property type="match status" value="1"/>
</dbReference>
<dbReference type="GO" id="GO:0005829">
    <property type="term" value="C:cytosol"/>
    <property type="evidence" value="ECO:0007669"/>
    <property type="project" value="TreeGrafter"/>
</dbReference>
<dbReference type="InterPro" id="IPR029069">
    <property type="entry name" value="HotDog_dom_sf"/>
</dbReference>
<name>A0A847S4L0_9NEIS</name>
<dbReference type="NCBIfam" id="TIGR00369">
    <property type="entry name" value="unchar_dom_1"/>
    <property type="match status" value="1"/>
</dbReference>
<sequence length="149" mass="16538">MPHTTYLVDSPEFEDIAIKQFFGRMPHGLAYQYQFVSMARRCATLRVPYQPQLVGDPVSGTVHGGVLTALLDSTCGIAVFCALSEWEMIATLDLRVDFLKRATPGLALTASAECYRMTRQIAFVRGCIYHDDPQQPIATAVATFMRQSS</sequence>
<evidence type="ECO:0000313" key="3">
    <source>
        <dbReference type="EMBL" id="NLR74724.1"/>
    </source>
</evidence>
<protein>
    <submittedName>
        <fullName evidence="3">PaaI family thioesterase</fullName>
    </submittedName>
</protein>
<dbReference type="PANTHER" id="PTHR43240">
    <property type="entry name" value="1,4-DIHYDROXY-2-NAPHTHOYL-COA THIOESTERASE 1"/>
    <property type="match status" value="1"/>
</dbReference>
<dbReference type="InterPro" id="IPR006683">
    <property type="entry name" value="Thioestr_dom"/>
</dbReference>
<keyword evidence="4" id="KW-1185">Reference proteome</keyword>
<organism evidence="3 4">
    <name type="scientific">Leeia aquatica</name>
    <dbReference type="NCBI Taxonomy" id="2725557"/>
    <lineage>
        <taxon>Bacteria</taxon>
        <taxon>Pseudomonadati</taxon>
        <taxon>Pseudomonadota</taxon>
        <taxon>Betaproteobacteria</taxon>
        <taxon>Neisseriales</taxon>
        <taxon>Leeiaceae</taxon>
        <taxon>Leeia</taxon>
    </lineage>
</organism>
<dbReference type="EMBL" id="JABAIM010000001">
    <property type="protein sequence ID" value="NLR74724.1"/>
    <property type="molecule type" value="Genomic_DNA"/>
</dbReference>
<keyword evidence="1" id="KW-0378">Hydrolase</keyword>
<evidence type="ECO:0000259" key="2">
    <source>
        <dbReference type="Pfam" id="PF03061"/>
    </source>
</evidence>
<comment type="caution">
    <text evidence="3">The sequence shown here is derived from an EMBL/GenBank/DDBJ whole genome shotgun (WGS) entry which is preliminary data.</text>
</comment>
<dbReference type="CDD" id="cd03443">
    <property type="entry name" value="PaaI_thioesterase"/>
    <property type="match status" value="1"/>
</dbReference>
<dbReference type="Proteomes" id="UP000587991">
    <property type="component" value="Unassembled WGS sequence"/>
</dbReference>
<dbReference type="SUPFAM" id="SSF54637">
    <property type="entry name" value="Thioesterase/thiol ester dehydrase-isomerase"/>
    <property type="match status" value="1"/>
</dbReference>